<comment type="caution">
    <text evidence="2">The sequence shown here is derived from an EMBL/GenBank/DDBJ whole genome shotgun (WGS) entry which is preliminary data.</text>
</comment>
<gene>
    <name evidence="2" type="ORF">E5288_WYG008031</name>
</gene>
<evidence type="ECO:0000313" key="3">
    <source>
        <dbReference type="Proteomes" id="UP000322234"/>
    </source>
</evidence>
<dbReference type="Proteomes" id="UP000322234">
    <property type="component" value="Unassembled WGS sequence"/>
</dbReference>
<protein>
    <submittedName>
        <fullName evidence="2">Uncharacterized protein</fullName>
    </submittedName>
</protein>
<sequence length="93" mass="10237">MATRWHSDCSVPVSVRRDDQKKGSSRIRPGSDSQKLGPVPLVPTLLALNPGKSLCFEALSKSEFRRSIVKTMDRQTALVTFTPYNVSAVDLSC</sequence>
<evidence type="ECO:0000313" key="2">
    <source>
        <dbReference type="EMBL" id="MXQ93314.1"/>
    </source>
</evidence>
<feature type="region of interest" description="Disordered" evidence="1">
    <location>
        <begin position="1"/>
        <end position="36"/>
    </location>
</feature>
<reference evidence="2" key="1">
    <citation type="submission" date="2019-10" db="EMBL/GenBank/DDBJ databases">
        <title>The sequence and de novo assembly of the wild yak genome.</title>
        <authorList>
            <person name="Liu Y."/>
        </authorList>
    </citation>
    <scope>NUCLEOTIDE SEQUENCE [LARGE SCALE GENOMIC DNA]</scope>
    <source>
        <strain evidence="2">WY2019</strain>
    </source>
</reference>
<accession>A0A6B0RZA1</accession>
<keyword evidence="3" id="KW-1185">Reference proteome</keyword>
<organism evidence="2 3">
    <name type="scientific">Bos mutus</name>
    <name type="common">wild yak</name>
    <dbReference type="NCBI Taxonomy" id="72004"/>
    <lineage>
        <taxon>Eukaryota</taxon>
        <taxon>Metazoa</taxon>
        <taxon>Chordata</taxon>
        <taxon>Craniata</taxon>
        <taxon>Vertebrata</taxon>
        <taxon>Euteleostomi</taxon>
        <taxon>Mammalia</taxon>
        <taxon>Eutheria</taxon>
        <taxon>Laurasiatheria</taxon>
        <taxon>Artiodactyla</taxon>
        <taxon>Ruminantia</taxon>
        <taxon>Pecora</taxon>
        <taxon>Bovidae</taxon>
        <taxon>Bovinae</taxon>
        <taxon>Bos</taxon>
    </lineage>
</organism>
<name>A0A6B0RZA1_9CETA</name>
<evidence type="ECO:0000256" key="1">
    <source>
        <dbReference type="SAM" id="MobiDB-lite"/>
    </source>
</evidence>
<proteinExistence type="predicted"/>
<dbReference type="EMBL" id="VBQZ03000092">
    <property type="protein sequence ID" value="MXQ93314.1"/>
    <property type="molecule type" value="Genomic_DNA"/>
</dbReference>
<dbReference type="AlphaFoldDB" id="A0A6B0RZA1"/>